<keyword evidence="2" id="KW-1185">Reference proteome</keyword>
<dbReference type="Proteomes" id="UP000805193">
    <property type="component" value="Unassembled WGS sequence"/>
</dbReference>
<gene>
    <name evidence="1" type="ORF">HPB47_020215</name>
</gene>
<evidence type="ECO:0000313" key="2">
    <source>
        <dbReference type="Proteomes" id="UP000805193"/>
    </source>
</evidence>
<reference evidence="1 2" key="1">
    <citation type="journal article" date="2020" name="Cell">
        <title>Large-Scale Comparative Analyses of Tick Genomes Elucidate Their Genetic Diversity and Vector Capacities.</title>
        <authorList>
            <consortium name="Tick Genome and Microbiome Consortium (TIGMIC)"/>
            <person name="Jia N."/>
            <person name="Wang J."/>
            <person name="Shi W."/>
            <person name="Du L."/>
            <person name="Sun Y."/>
            <person name="Zhan W."/>
            <person name="Jiang J.F."/>
            <person name="Wang Q."/>
            <person name="Zhang B."/>
            <person name="Ji P."/>
            <person name="Bell-Sakyi L."/>
            <person name="Cui X.M."/>
            <person name="Yuan T.T."/>
            <person name="Jiang B.G."/>
            <person name="Yang W.F."/>
            <person name="Lam T.T."/>
            <person name="Chang Q.C."/>
            <person name="Ding S.J."/>
            <person name="Wang X.J."/>
            <person name="Zhu J.G."/>
            <person name="Ruan X.D."/>
            <person name="Zhao L."/>
            <person name="Wei J.T."/>
            <person name="Ye R.Z."/>
            <person name="Que T.C."/>
            <person name="Du C.H."/>
            <person name="Zhou Y.H."/>
            <person name="Cheng J.X."/>
            <person name="Dai P.F."/>
            <person name="Guo W.B."/>
            <person name="Han X.H."/>
            <person name="Huang E.J."/>
            <person name="Li L.F."/>
            <person name="Wei W."/>
            <person name="Gao Y.C."/>
            <person name="Liu J.Z."/>
            <person name="Shao H.Z."/>
            <person name="Wang X."/>
            <person name="Wang C.C."/>
            <person name="Yang T.C."/>
            <person name="Huo Q.B."/>
            <person name="Li W."/>
            <person name="Chen H.Y."/>
            <person name="Chen S.E."/>
            <person name="Zhou L.G."/>
            <person name="Ni X.B."/>
            <person name="Tian J.H."/>
            <person name="Sheng Y."/>
            <person name="Liu T."/>
            <person name="Pan Y.S."/>
            <person name="Xia L.Y."/>
            <person name="Li J."/>
            <person name="Zhao F."/>
            <person name="Cao W.C."/>
        </authorList>
    </citation>
    <scope>NUCLEOTIDE SEQUENCE [LARGE SCALE GENOMIC DNA]</scope>
    <source>
        <strain evidence="1">Iper-2018</strain>
    </source>
</reference>
<protein>
    <submittedName>
        <fullName evidence="1">Uncharacterized protein</fullName>
    </submittedName>
</protein>
<comment type="caution">
    <text evidence="1">The sequence shown here is derived from an EMBL/GenBank/DDBJ whole genome shotgun (WGS) entry which is preliminary data.</text>
</comment>
<organism evidence="1 2">
    <name type="scientific">Ixodes persulcatus</name>
    <name type="common">Taiga tick</name>
    <dbReference type="NCBI Taxonomy" id="34615"/>
    <lineage>
        <taxon>Eukaryota</taxon>
        <taxon>Metazoa</taxon>
        <taxon>Ecdysozoa</taxon>
        <taxon>Arthropoda</taxon>
        <taxon>Chelicerata</taxon>
        <taxon>Arachnida</taxon>
        <taxon>Acari</taxon>
        <taxon>Parasitiformes</taxon>
        <taxon>Ixodida</taxon>
        <taxon>Ixodoidea</taxon>
        <taxon>Ixodidae</taxon>
        <taxon>Ixodinae</taxon>
        <taxon>Ixodes</taxon>
    </lineage>
</organism>
<evidence type="ECO:0000313" key="1">
    <source>
        <dbReference type="EMBL" id="KAG0433128.1"/>
    </source>
</evidence>
<name>A0AC60QH03_IXOPE</name>
<sequence>MAATFPAFSLWLADLRPAITSFPPLYIFAGLPSSPECNDPDGDHVPRGAEVSVPIFQSAYNADRRESRGSRGRGVAVGKEGVRQPLTWIPVWQQRAAEEDSRPGEEGEEEHRRIGSKIAARNRVEPGHGTGTPSCCWLSAKP</sequence>
<proteinExistence type="predicted"/>
<accession>A0AC60QH03</accession>
<dbReference type="EMBL" id="JABSTQ010009083">
    <property type="protein sequence ID" value="KAG0433128.1"/>
    <property type="molecule type" value="Genomic_DNA"/>
</dbReference>